<accession>A0A835F0K9</accession>
<organism evidence="5 6">
    <name type="scientific">Digitaria exilis</name>
    <dbReference type="NCBI Taxonomy" id="1010633"/>
    <lineage>
        <taxon>Eukaryota</taxon>
        <taxon>Viridiplantae</taxon>
        <taxon>Streptophyta</taxon>
        <taxon>Embryophyta</taxon>
        <taxon>Tracheophyta</taxon>
        <taxon>Spermatophyta</taxon>
        <taxon>Magnoliopsida</taxon>
        <taxon>Liliopsida</taxon>
        <taxon>Poales</taxon>
        <taxon>Poaceae</taxon>
        <taxon>PACMAD clade</taxon>
        <taxon>Panicoideae</taxon>
        <taxon>Panicodae</taxon>
        <taxon>Paniceae</taxon>
        <taxon>Anthephorinae</taxon>
        <taxon>Digitaria</taxon>
    </lineage>
</organism>
<sequence length="364" mass="40668">MEIINGAVLPRYAAPAASAPTSDARVSGHLQLLRRVRLRGRAFRLQADCDSMPRRFFGHPSSQQHGRSDWGGWPARCSYGSSSDGDGAAAANFDASGEEFVDSSIIEAVELRSVSDGFVIKMRDGKDLRCVQNNPRVLRLRDSAPHHAIVLKMEDGSDLLLPIIVMETPSIMLLAALRNIRIVRSGFTCNNISANPRPTIYNVLIEMTKRMGYEVRLVQITEMAHDAYYSRLYLAKNGNEEDTISFDLKPSDAINIAFRCKVPIQVNKRIAYNNGLKVVQPKRALAESFVGSDDIQITRLDRPDDQPCGEAQEFDLVRNMLIAAVEERYKDAGELTDLFLGVILFSAQYRDQLFMLRSKKKSAI</sequence>
<gene>
    <name evidence="5" type="ORF">HU200_020867</name>
</gene>
<evidence type="ECO:0000256" key="2">
    <source>
        <dbReference type="ARBA" id="ARBA00022722"/>
    </source>
</evidence>
<dbReference type="GO" id="GO:0016567">
    <property type="term" value="P:protein ubiquitination"/>
    <property type="evidence" value="ECO:0007669"/>
    <property type="project" value="TreeGrafter"/>
</dbReference>
<dbReference type="OrthoDB" id="566255at2759"/>
<comment type="similarity">
    <text evidence="1">Belongs to the bifunctional nuclease family.</text>
</comment>
<dbReference type="InterPro" id="IPR003729">
    <property type="entry name" value="Bi_nuclease_dom"/>
</dbReference>
<evidence type="ECO:0000313" key="6">
    <source>
        <dbReference type="Proteomes" id="UP000636709"/>
    </source>
</evidence>
<dbReference type="EMBL" id="JACEFO010001661">
    <property type="protein sequence ID" value="KAF8724600.1"/>
    <property type="molecule type" value="Genomic_DNA"/>
</dbReference>
<reference evidence="5" key="1">
    <citation type="submission" date="2020-07" db="EMBL/GenBank/DDBJ databases">
        <title>Genome sequence and genetic diversity analysis of an under-domesticated orphan crop, white fonio (Digitaria exilis).</title>
        <authorList>
            <person name="Bennetzen J.L."/>
            <person name="Chen S."/>
            <person name="Ma X."/>
            <person name="Wang X."/>
            <person name="Yssel A.E.J."/>
            <person name="Chaluvadi S.R."/>
            <person name="Johnson M."/>
            <person name="Gangashetty P."/>
            <person name="Hamidou F."/>
            <person name="Sanogo M.D."/>
            <person name="Zwaenepoel A."/>
            <person name="Wallace J."/>
            <person name="Van De Peer Y."/>
            <person name="Van Deynze A."/>
        </authorList>
    </citation>
    <scope>NUCLEOTIDE SEQUENCE</scope>
    <source>
        <tissue evidence="5">Leaves</tissue>
    </source>
</reference>
<keyword evidence="6" id="KW-1185">Reference proteome</keyword>
<comment type="caution">
    <text evidence="5">The sequence shown here is derived from an EMBL/GenBank/DDBJ whole genome shotgun (WGS) entry which is preliminary data.</text>
</comment>
<dbReference type="Proteomes" id="UP000636709">
    <property type="component" value="Unassembled WGS sequence"/>
</dbReference>
<feature type="domain" description="BFN" evidence="4">
    <location>
        <begin position="130"/>
        <end position="278"/>
    </location>
</feature>
<keyword evidence="2" id="KW-0540">Nuclease</keyword>
<evidence type="ECO:0000256" key="3">
    <source>
        <dbReference type="ARBA" id="ARBA00025428"/>
    </source>
</evidence>
<proteinExistence type="inferred from homology"/>
<dbReference type="GO" id="GO:0005634">
    <property type="term" value="C:nucleus"/>
    <property type="evidence" value="ECO:0007669"/>
    <property type="project" value="TreeGrafter"/>
</dbReference>
<dbReference type="InterPro" id="IPR036104">
    <property type="entry name" value="BFN_sf"/>
</dbReference>
<protein>
    <recommendedName>
        <fullName evidence="4">BFN domain-containing protein</fullName>
    </recommendedName>
</protein>
<dbReference type="PROSITE" id="PS51658">
    <property type="entry name" value="BFN"/>
    <property type="match status" value="1"/>
</dbReference>
<evidence type="ECO:0000256" key="1">
    <source>
        <dbReference type="ARBA" id="ARBA00009095"/>
    </source>
</evidence>
<dbReference type="Gene3D" id="3.10.690.10">
    <property type="entry name" value="Bifunctional nuclease domain"/>
    <property type="match status" value="1"/>
</dbReference>
<dbReference type="AlphaFoldDB" id="A0A835F0K9"/>
<comment type="function">
    <text evidence="3">Bifunctional nuclease with both RNase and DNase activities. Involved in basal defense response. Participates in abscisic acid-derived callose deposition following infection by a necrotrophic pathogen.</text>
</comment>
<keyword evidence="2" id="KW-0378">Hydrolase</keyword>
<name>A0A835F0K9_9POAL</name>
<dbReference type="SUPFAM" id="SSF103256">
    <property type="entry name" value="Hypothetical protein TM0160"/>
    <property type="match status" value="1"/>
</dbReference>
<dbReference type="Pfam" id="PF02577">
    <property type="entry name" value="BFN_dom"/>
    <property type="match status" value="1"/>
</dbReference>
<evidence type="ECO:0000259" key="4">
    <source>
        <dbReference type="PROSITE" id="PS51658"/>
    </source>
</evidence>
<dbReference type="GO" id="GO:0004518">
    <property type="term" value="F:nuclease activity"/>
    <property type="evidence" value="ECO:0007669"/>
    <property type="project" value="UniProtKB-UniRule"/>
</dbReference>
<dbReference type="GO" id="GO:0030891">
    <property type="term" value="C:VCB complex"/>
    <property type="evidence" value="ECO:0007669"/>
    <property type="project" value="TreeGrafter"/>
</dbReference>
<evidence type="ECO:0000313" key="5">
    <source>
        <dbReference type="EMBL" id="KAF8724600.1"/>
    </source>
</evidence>
<dbReference type="PANTHER" id="PTHR15160">
    <property type="entry name" value="VON HIPPEL-LINDAU PROTEIN"/>
    <property type="match status" value="1"/>
</dbReference>
<dbReference type="PANTHER" id="PTHR15160:SF13">
    <property type="entry name" value="BIFUNCTIONAL NUCLEASE 1"/>
    <property type="match status" value="1"/>
</dbReference>